<gene>
    <name evidence="12" type="ORF">CRE_10181</name>
</gene>
<dbReference type="GO" id="GO:0046975">
    <property type="term" value="F:histone H3K36 methyltransferase activity"/>
    <property type="evidence" value="ECO:0007669"/>
    <property type="project" value="TreeGrafter"/>
</dbReference>
<dbReference type="STRING" id="31234.E3M6R4"/>
<keyword evidence="7" id="KW-0804">Transcription</keyword>
<dbReference type="GO" id="GO:0015074">
    <property type="term" value="P:DNA integration"/>
    <property type="evidence" value="ECO:0007669"/>
    <property type="project" value="TreeGrafter"/>
</dbReference>
<dbReference type="GO" id="GO:0003697">
    <property type="term" value="F:single-stranded DNA binding"/>
    <property type="evidence" value="ECO:0007669"/>
    <property type="project" value="TreeGrafter"/>
</dbReference>
<feature type="domain" description="Nuclear receptor" evidence="11">
    <location>
        <begin position="58"/>
        <end position="126"/>
    </location>
</feature>
<keyword evidence="5" id="KW-0805">Transcription regulation</keyword>
<dbReference type="InterPro" id="IPR052709">
    <property type="entry name" value="Transposase-MT_Hybrid"/>
</dbReference>
<organism evidence="13">
    <name type="scientific">Caenorhabditis remanei</name>
    <name type="common">Caenorhabditis vulgaris</name>
    <dbReference type="NCBI Taxonomy" id="31234"/>
    <lineage>
        <taxon>Eukaryota</taxon>
        <taxon>Metazoa</taxon>
        <taxon>Ecdysozoa</taxon>
        <taxon>Nematoda</taxon>
        <taxon>Chromadorea</taxon>
        <taxon>Rhabditida</taxon>
        <taxon>Rhabditina</taxon>
        <taxon>Rhabditomorpha</taxon>
        <taxon>Rhabditoidea</taxon>
        <taxon>Rhabditidae</taxon>
        <taxon>Peloderinae</taxon>
        <taxon>Caenorhabditis</taxon>
    </lineage>
</organism>
<evidence type="ECO:0000259" key="11">
    <source>
        <dbReference type="PROSITE" id="PS51030"/>
    </source>
</evidence>
<evidence type="ECO:0000256" key="10">
    <source>
        <dbReference type="SAM" id="MobiDB-lite"/>
    </source>
</evidence>
<keyword evidence="4" id="KW-0862">Zinc</keyword>
<evidence type="ECO:0000313" key="12">
    <source>
        <dbReference type="EMBL" id="EFO93116.1"/>
    </source>
</evidence>
<dbReference type="AlphaFoldDB" id="E3M6R4"/>
<keyword evidence="13" id="KW-1185">Reference proteome</keyword>
<dbReference type="EMBL" id="DS268426">
    <property type="protein sequence ID" value="EFO93116.1"/>
    <property type="molecule type" value="Genomic_DNA"/>
</dbReference>
<evidence type="ECO:0000256" key="1">
    <source>
        <dbReference type="ARBA" id="ARBA00004123"/>
    </source>
</evidence>
<evidence type="ECO:0000256" key="7">
    <source>
        <dbReference type="ARBA" id="ARBA00023163"/>
    </source>
</evidence>
<dbReference type="GO" id="GO:0006303">
    <property type="term" value="P:double-strand break repair via nonhomologous end joining"/>
    <property type="evidence" value="ECO:0007669"/>
    <property type="project" value="TreeGrafter"/>
</dbReference>
<protein>
    <recommendedName>
        <fullName evidence="11">Nuclear receptor domain-containing protein</fullName>
    </recommendedName>
</protein>
<dbReference type="eggNOG" id="KOG3575">
    <property type="taxonomic scope" value="Eukaryota"/>
</dbReference>
<dbReference type="Pfam" id="PF00105">
    <property type="entry name" value="zf-C4"/>
    <property type="match status" value="1"/>
</dbReference>
<evidence type="ECO:0000256" key="5">
    <source>
        <dbReference type="ARBA" id="ARBA00023015"/>
    </source>
</evidence>
<dbReference type="GO" id="GO:0008270">
    <property type="term" value="F:zinc ion binding"/>
    <property type="evidence" value="ECO:0007669"/>
    <property type="project" value="UniProtKB-KW"/>
</dbReference>
<evidence type="ECO:0000256" key="4">
    <source>
        <dbReference type="ARBA" id="ARBA00022833"/>
    </source>
</evidence>
<dbReference type="SMART" id="SM00399">
    <property type="entry name" value="ZnF_C4"/>
    <property type="match status" value="1"/>
</dbReference>
<dbReference type="Gene3D" id="1.10.10.1450">
    <property type="match status" value="1"/>
</dbReference>
<feature type="region of interest" description="Disordered" evidence="10">
    <location>
        <begin position="28"/>
        <end position="53"/>
    </location>
</feature>
<sequence>MDVARLLDFMTASNDVYAAMDMSQKPSPPGLFKIAKHEPSSSSNSQPGTPAMSDRRAVPACAICGTDSTGIHFGVDACAACSAFFRRTVVLNKDYSCTKGGNCTVVKEQRTMAEVLAKDRNALKGCFLLGYLPGLSAMETYRNITETLGEGIISYKTTITWFKKFKEENYNLDDKSHSGRPRLDIDDDISDVLEDEPRSSVRVVSSHTRPSFATIFRHQKESGRTAEYGQVISHELADSQLKLRCDLSQSLLSRKCSFNYISSIVKRDMHEKKVMLSVWWDRNGVICYELLSDYLALTDYHLFRSLQNSFSGQKFDYLMQVKSDLDRFFSSQPSEFYAAGIAKLPQCWRDVTSTHGQYITY</sequence>
<keyword evidence="8" id="KW-0675">Receptor</keyword>
<dbReference type="OrthoDB" id="616263at2759"/>
<keyword evidence="3" id="KW-0863">Zinc-finger</keyword>
<dbReference type="InterPro" id="IPR049636">
    <property type="entry name" value="HNF4-like_DBD"/>
</dbReference>
<dbReference type="SUPFAM" id="SSF57716">
    <property type="entry name" value="Glucocorticoid receptor-like (DNA-binding domain)"/>
    <property type="match status" value="1"/>
</dbReference>
<dbReference type="GO" id="GO:0042800">
    <property type="term" value="F:histone H3K4 methyltransferase activity"/>
    <property type="evidence" value="ECO:0007669"/>
    <property type="project" value="TreeGrafter"/>
</dbReference>
<proteinExistence type="predicted"/>
<dbReference type="InterPro" id="IPR041426">
    <property type="entry name" value="Mos1_HTH"/>
</dbReference>
<dbReference type="PRINTS" id="PR00047">
    <property type="entry name" value="STROIDFINGER"/>
</dbReference>
<dbReference type="Pfam" id="PF01359">
    <property type="entry name" value="Transposase_1"/>
    <property type="match status" value="1"/>
</dbReference>
<dbReference type="CDD" id="cd06960">
    <property type="entry name" value="NR_DBD_HNF4A"/>
    <property type="match status" value="1"/>
</dbReference>
<dbReference type="PANTHER" id="PTHR46060:SF2">
    <property type="entry name" value="HISTONE-LYSINE N-METHYLTRANSFERASE SETMAR"/>
    <property type="match status" value="1"/>
</dbReference>
<dbReference type="GO" id="GO:0000793">
    <property type="term" value="C:condensed chromosome"/>
    <property type="evidence" value="ECO:0007669"/>
    <property type="project" value="TreeGrafter"/>
</dbReference>
<dbReference type="GO" id="GO:0000729">
    <property type="term" value="P:DNA double-strand break processing"/>
    <property type="evidence" value="ECO:0007669"/>
    <property type="project" value="TreeGrafter"/>
</dbReference>
<keyword evidence="6" id="KW-0238">DNA-binding</keyword>
<dbReference type="GO" id="GO:0035861">
    <property type="term" value="C:site of double-strand break"/>
    <property type="evidence" value="ECO:0007669"/>
    <property type="project" value="TreeGrafter"/>
</dbReference>
<dbReference type="InterPro" id="IPR013088">
    <property type="entry name" value="Znf_NHR/GATA"/>
</dbReference>
<evidence type="ECO:0000256" key="6">
    <source>
        <dbReference type="ARBA" id="ARBA00023125"/>
    </source>
</evidence>
<dbReference type="GO" id="GO:0003700">
    <property type="term" value="F:DNA-binding transcription factor activity"/>
    <property type="evidence" value="ECO:0007669"/>
    <property type="project" value="InterPro"/>
</dbReference>
<dbReference type="PANTHER" id="PTHR46060">
    <property type="entry name" value="MARINER MOS1 TRANSPOSASE-LIKE PROTEIN"/>
    <property type="match status" value="1"/>
</dbReference>
<evidence type="ECO:0000256" key="2">
    <source>
        <dbReference type="ARBA" id="ARBA00022723"/>
    </source>
</evidence>
<evidence type="ECO:0000256" key="8">
    <source>
        <dbReference type="ARBA" id="ARBA00023170"/>
    </source>
</evidence>
<name>E3M6R4_CAERE</name>
<evidence type="ECO:0000313" key="13">
    <source>
        <dbReference type="Proteomes" id="UP000008281"/>
    </source>
</evidence>
<dbReference type="GO" id="GO:0044547">
    <property type="term" value="F:DNA topoisomerase binding"/>
    <property type="evidence" value="ECO:0007669"/>
    <property type="project" value="TreeGrafter"/>
</dbReference>
<dbReference type="InterPro" id="IPR001888">
    <property type="entry name" value="Transposase_1"/>
</dbReference>
<reference evidence="12" key="1">
    <citation type="submission" date="2007-07" db="EMBL/GenBank/DDBJ databases">
        <title>PCAP assembly of the Caenorhabditis remanei genome.</title>
        <authorList>
            <consortium name="The Caenorhabditis remanei Sequencing Consortium"/>
            <person name="Wilson R.K."/>
        </authorList>
    </citation>
    <scope>NUCLEOTIDE SEQUENCE [LARGE SCALE GENOMIC DNA]</scope>
    <source>
        <strain evidence="12">PB4641</strain>
    </source>
</reference>
<comment type="subcellular location">
    <subcellularLocation>
        <location evidence="1">Nucleus</location>
    </subcellularLocation>
</comment>
<dbReference type="InterPro" id="IPR036397">
    <property type="entry name" value="RNaseH_sf"/>
</dbReference>
<dbReference type="GO" id="GO:0044774">
    <property type="term" value="P:mitotic DNA integrity checkpoint signaling"/>
    <property type="evidence" value="ECO:0007669"/>
    <property type="project" value="TreeGrafter"/>
</dbReference>
<dbReference type="PROSITE" id="PS51030">
    <property type="entry name" value="NUCLEAR_REC_DBD_2"/>
    <property type="match status" value="1"/>
</dbReference>
<dbReference type="Pfam" id="PF17906">
    <property type="entry name" value="HTH_48"/>
    <property type="match status" value="1"/>
</dbReference>
<dbReference type="PROSITE" id="PS00031">
    <property type="entry name" value="NUCLEAR_REC_DBD_1"/>
    <property type="match status" value="1"/>
</dbReference>
<dbReference type="Proteomes" id="UP000008281">
    <property type="component" value="Unassembled WGS sequence"/>
</dbReference>
<dbReference type="GO" id="GO:0000978">
    <property type="term" value="F:RNA polymerase II cis-regulatory region sequence-specific DNA binding"/>
    <property type="evidence" value="ECO:0007669"/>
    <property type="project" value="InterPro"/>
</dbReference>
<evidence type="ECO:0000256" key="9">
    <source>
        <dbReference type="ARBA" id="ARBA00023242"/>
    </source>
</evidence>
<dbReference type="InterPro" id="IPR001628">
    <property type="entry name" value="Znf_hrmn_rcpt"/>
</dbReference>
<accession>E3M6R4</accession>
<keyword evidence="9" id="KW-0539">Nucleus</keyword>
<dbReference type="GO" id="GO:0000014">
    <property type="term" value="F:single-stranded DNA endodeoxyribonuclease activity"/>
    <property type="evidence" value="ECO:0007669"/>
    <property type="project" value="TreeGrafter"/>
</dbReference>
<dbReference type="Gene3D" id="3.30.50.10">
    <property type="entry name" value="Erythroid Transcription Factor GATA-1, subunit A"/>
    <property type="match status" value="1"/>
</dbReference>
<dbReference type="InParanoid" id="E3M6R4"/>
<dbReference type="Gene3D" id="3.30.420.10">
    <property type="entry name" value="Ribonuclease H-like superfamily/Ribonuclease H"/>
    <property type="match status" value="2"/>
</dbReference>
<dbReference type="GO" id="GO:0031297">
    <property type="term" value="P:replication fork processing"/>
    <property type="evidence" value="ECO:0007669"/>
    <property type="project" value="TreeGrafter"/>
</dbReference>
<dbReference type="HOGENOM" id="CLU_049837_0_0_1"/>
<keyword evidence="2" id="KW-0479">Metal-binding</keyword>
<evidence type="ECO:0000256" key="3">
    <source>
        <dbReference type="ARBA" id="ARBA00022771"/>
    </source>
</evidence>
<dbReference type="GO" id="GO:0005634">
    <property type="term" value="C:nucleus"/>
    <property type="evidence" value="ECO:0007669"/>
    <property type="project" value="UniProtKB-SubCell"/>
</dbReference>